<dbReference type="SMART" id="SM00369">
    <property type="entry name" value="LRR_TYP"/>
    <property type="match status" value="9"/>
</dbReference>
<dbReference type="InterPro" id="IPR032675">
    <property type="entry name" value="LRR_dom_sf"/>
</dbReference>
<dbReference type="SMART" id="SM00773">
    <property type="entry name" value="WGR"/>
    <property type="match status" value="1"/>
</dbReference>
<dbReference type="AlphaFoldDB" id="A0A0E2B574"/>
<gene>
    <name evidence="5" type="ORF">LEP1GSC081_3771</name>
</gene>
<comment type="caution">
    <text evidence="5">The sequence shown here is derived from an EMBL/GenBank/DDBJ whole genome shotgun (WGS) entry which is preliminary data.</text>
</comment>
<dbReference type="PANTHER" id="PTHR48051">
    <property type="match status" value="1"/>
</dbReference>
<dbReference type="InterPro" id="IPR001611">
    <property type="entry name" value="Leu-rich_rpt"/>
</dbReference>
<dbReference type="InterPro" id="IPR003591">
    <property type="entry name" value="Leu-rich_rpt_typical-subtyp"/>
</dbReference>
<evidence type="ECO:0000256" key="1">
    <source>
        <dbReference type="ARBA" id="ARBA00022614"/>
    </source>
</evidence>
<dbReference type="CDD" id="cd07996">
    <property type="entry name" value="WGR_MMR_like"/>
    <property type="match status" value="1"/>
</dbReference>
<evidence type="ECO:0000313" key="6">
    <source>
        <dbReference type="Proteomes" id="UP000006253"/>
    </source>
</evidence>
<dbReference type="PANTHER" id="PTHR48051:SF39">
    <property type="entry name" value="P53-INDUCED DEATH DOMAIN PROTEIN 1"/>
    <property type="match status" value="1"/>
</dbReference>
<dbReference type="Gene3D" id="2.20.140.10">
    <property type="entry name" value="WGR domain"/>
    <property type="match status" value="1"/>
</dbReference>
<dbReference type="InterPro" id="IPR050216">
    <property type="entry name" value="LRR_domain-containing"/>
</dbReference>
<dbReference type="Proteomes" id="UP000006253">
    <property type="component" value="Unassembled WGS sequence"/>
</dbReference>
<dbReference type="SUPFAM" id="SSF142921">
    <property type="entry name" value="WGR domain-like"/>
    <property type="match status" value="1"/>
</dbReference>
<protein>
    <submittedName>
        <fullName evidence="5">Leucine rich repeat protein</fullName>
    </submittedName>
</protein>
<reference evidence="5 6" key="1">
    <citation type="submission" date="2012-10" db="EMBL/GenBank/DDBJ databases">
        <authorList>
            <person name="Harkins D.M."/>
            <person name="Durkin A.S."/>
            <person name="Brinkac L.M."/>
            <person name="Selengut J.D."/>
            <person name="Sanka R."/>
            <person name="DePew J."/>
            <person name="Purushe J."/>
            <person name="Peacock S.J."/>
            <person name="Thaipadungpanit J."/>
            <person name="Wuthiekanun V.W."/>
            <person name="Day N.P."/>
            <person name="Vinetz J.M."/>
            <person name="Sutton G.G."/>
            <person name="Nelson W.C."/>
            <person name="Fouts D.E."/>
        </authorList>
    </citation>
    <scope>NUCLEOTIDE SEQUENCE [LARGE SCALE GENOMIC DNA]</scope>
    <source>
        <strain evidence="5 6">H1</strain>
    </source>
</reference>
<keyword evidence="1" id="KW-0433">Leucine-rich repeat</keyword>
<evidence type="ECO:0000256" key="2">
    <source>
        <dbReference type="ARBA" id="ARBA00022737"/>
    </source>
</evidence>
<dbReference type="SMART" id="SM00365">
    <property type="entry name" value="LRR_SD22"/>
    <property type="match status" value="6"/>
</dbReference>
<dbReference type="Gene3D" id="3.80.10.10">
    <property type="entry name" value="Ribonuclease Inhibitor"/>
    <property type="match status" value="3"/>
</dbReference>
<feature type="region of interest" description="Disordered" evidence="3">
    <location>
        <begin position="73"/>
        <end position="100"/>
    </location>
</feature>
<dbReference type="EMBL" id="AHMY02000028">
    <property type="protein sequence ID" value="EKO16313.1"/>
    <property type="molecule type" value="Genomic_DNA"/>
</dbReference>
<feature type="domain" description="WGR" evidence="4">
    <location>
        <begin position="1"/>
        <end position="84"/>
    </location>
</feature>
<dbReference type="Pfam" id="PF13855">
    <property type="entry name" value="LRR_8"/>
    <property type="match status" value="2"/>
</dbReference>
<feature type="compositionally biased region" description="Low complexity" evidence="3">
    <location>
        <begin position="85"/>
        <end position="94"/>
    </location>
</feature>
<dbReference type="InterPro" id="IPR008893">
    <property type="entry name" value="WGR_domain"/>
</dbReference>
<dbReference type="RefSeq" id="WP_004765024.1">
    <property type="nucleotide sequence ID" value="NZ_AHMY02000028.1"/>
</dbReference>
<name>A0A0E2B574_9LEPT</name>
<dbReference type="InterPro" id="IPR036930">
    <property type="entry name" value="WGR_dom_sf"/>
</dbReference>
<dbReference type="Pfam" id="PF05406">
    <property type="entry name" value="WGR"/>
    <property type="match status" value="1"/>
</dbReference>
<accession>A0A0E2B574</accession>
<dbReference type="PROSITE" id="PS51977">
    <property type="entry name" value="WGR"/>
    <property type="match status" value="1"/>
</dbReference>
<evidence type="ECO:0000256" key="3">
    <source>
        <dbReference type="SAM" id="MobiDB-lite"/>
    </source>
</evidence>
<dbReference type="SUPFAM" id="SSF52058">
    <property type="entry name" value="L domain-like"/>
    <property type="match status" value="2"/>
</dbReference>
<dbReference type="SMART" id="SM00364">
    <property type="entry name" value="LRR_BAC"/>
    <property type="match status" value="8"/>
</dbReference>
<evidence type="ECO:0000259" key="4">
    <source>
        <dbReference type="PROSITE" id="PS51977"/>
    </source>
</evidence>
<organism evidence="5 6">
    <name type="scientific">Leptospira kirschneri str. H1</name>
    <dbReference type="NCBI Taxonomy" id="1049966"/>
    <lineage>
        <taxon>Bacteria</taxon>
        <taxon>Pseudomonadati</taxon>
        <taxon>Spirochaetota</taxon>
        <taxon>Spirochaetia</taxon>
        <taxon>Leptospirales</taxon>
        <taxon>Leptospiraceae</taxon>
        <taxon>Leptospira</taxon>
    </lineage>
</organism>
<evidence type="ECO:0000313" key="5">
    <source>
        <dbReference type="EMBL" id="EKO16313.1"/>
    </source>
</evidence>
<dbReference type="InterPro" id="IPR049809">
    <property type="entry name" value="YehF/YfeS-like_WGR"/>
</dbReference>
<dbReference type="NCBIfam" id="NF047464">
    <property type="entry name" value="FibnectbindLIC11051"/>
    <property type="match status" value="1"/>
</dbReference>
<sequence length="686" mass="78203">MKHYLTFQDDKSDKFWQIEVSGNSFTVTYGKIGSSGQTQTKTFNDEETCLKEVKKLFSEKLKKGYIEVEAPTSSINPSSSDKKASASAKTTTAETKSKIDKPAPLTSETFHQFLKIKSKDISSSKYSKILKNIDWENLAEDIFDSVYKYWEELSKKEKSPIGIFDIRWDDASTDYCIEFDYDLESNNPKNAMEEGAIRNVPVVDFSNFIKNQLKQKPEKIREVLEDEDFSVIKDILCKLTQEVILQTLKVEVFKQIPKQQPYFLMFSYYHDEDASVFFDSNTKEQKDLYSILKIGQSPLFKYFLSGEQSLIISNVSEIDLTDISLFENLKNFNISDCENIISLKSLSELKNIQSISIKGANLSEFPDFLLNLPSLKSLYLTNSSLSIENKTSIFNSSQLESLCLNANSLTTIPEFVFQLPQLKKLLLMDNQLTELPDRLADLKFLQSLNLSGNKIAQISNLNREFSEVKELGLFDNRLVSLDGIRRFPKLKELLIWGNELETISPEISSLKNLTRIGAERNKISSFPNIEIAFESVINLSLDKNQLTQIPEGLTRLFPNLKSLGLSDNQLEEIPADLFETFQKLETLALSNNRLSDLPKSIARLESLKNIYLKNNRFVQIPEILKELKKLKDISLSGNQISELPEFLSEMTGLKELKIGNNPIAQNPESVEAKIKVINPKITLYFS</sequence>
<dbReference type="GO" id="GO:0005737">
    <property type="term" value="C:cytoplasm"/>
    <property type="evidence" value="ECO:0007669"/>
    <property type="project" value="TreeGrafter"/>
</dbReference>
<proteinExistence type="predicted"/>
<dbReference type="PROSITE" id="PS51450">
    <property type="entry name" value="LRR"/>
    <property type="match status" value="6"/>
</dbReference>
<keyword evidence="2" id="KW-0677">Repeat</keyword>